<gene>
    <name evidence="1" type="ORF">Pcatena_06200</name>
</gene>
<reference evidence="2" key="1">
    <citation type="submission" date="2018-11" db="EMBL/GenBank/DDBJ databases">
        <title>Comparative genomics of Parolsenella catena and Libanicoccus massiliensis: Reclassification of Libanicoccus massiliensis as Parolsenella massiliensis comb. nov.</title>
        <authorList>
            <person name="Sakamoto M."/>
            <person name="Ikeyama N."/>
            <person name="Murakami T."/>
            <person name="Mori H."/>
            <person name="Yuki M."/>
            <person name="Ohkuma M."/>
        </authorList>
    </citation>
    <scope>NUCLEOTIDE SEQUENCE [LARGE SCALE GENOMIC DNA]</scope>
    <source>
        <strain evidence="2">JCM 31932</strain>
    </source>
</reference>
<proteinExistence type="predicted"/>
<dbReference type="Proteomes" id="UP000273154">
    <property type="component" value="Chromosome"/>
</dbReference>
<evidence type="ECO:0000313" key="2">
    <source>
        <dbReference type="Proteomes" id="UP000273154"/>
    </source>
</evidence>
<organism evidence="1 2">
    <name type="scientific">Parolsenella catena</name>
    <dbReference type="NCBI Taxonomy" id="2003188"/>
    <lineage>
        <taxon>Bacteria</taxon>
        <taxon>Bacillati</taxon>
        <taxon>Actinomycetota</taxon>
        <taxon>Coriobacteriia</taxon>
        <taxon>Coriobacteriales</taxon>
        <taxon>Atopobiaceae</taxon>
        <taxon>Parolsenella</taxon>
    </lineage>
</organism>
<dbReference type="AlphaFoldDB" id="A0A3G9JXC9"/>
<name>A0A3G9JXC9_9ACTN</name>
<sequence length="73" mass="7443">MTNEAPGCCGMYATEPPGPLLSRGWGVPFGLAAGILAIPGRRGGRALLFPEADGSVAGRPFGLTAGVLSVSWW</sequence>
<accession>A0A3G9JXC9</accession>
<dbReference type="KEGG" id="pcat:Pcatena_06200"/>
<protein>
    <submittedName>
        <fullName evidence="1">Uncharacterized protein</fullName>
    </submittedName>
</protein>
<dbReference type="EMBL" id="AP019367">
    <property type="protein sequence ID" value="BBH50033.1"/>
    <property type="molecule type" value="Genomic_DNA"/>
</dbReference>
<evidence type="ECO:0000313" key="1">
    <source>
        <dbReference type="EMBL" id="BBH50033.1"/>
    </source>
</evidence>
<keyword evidence="2" id="KW-1185">Reference proteome</keyword>